<dbReference type="InterPro" id="IPR005467">
    <property type="entry name" value="His_kinase_dom"/>
</dbReference>
<evidence type="ECO:0000256" key="1">
    <source>
        <dbReference type="ARBA" id="ARBA00000085"/>
    </source>
</evidence>
<sequence length="520" mass="57870">MTQPDESFDSHFGTHHPSLTETDAPARIALDASLAAVITINEQGVIESVNAAANRLFGSGEADMVGQHLRNLMTSPDRENCAEYLAKYLATGRKNFIGRGREVMGQRLDGTIFSMLLSVNEVWLGEQRKFTAVACDITNLGKAIGKLEETESRSRAILQSAADAVITIDERGEIESLNATAENLFGYSHNELIGQNISLLMPSPYREDHDNYINAYLRTGQRKILGISRDVVGCRKDGTTFPMELAVSEAKPGGQRHFTAIIRDITSRKAAERQLKYFASQLQERNLELSRSNEELERFTYAVSHDLKSPLVTIKGFVGRLQRHVEAGEFNEIEDYLSRISNAADRMGSLLDNLLTYSRVGRVVNPHEDIPLADLAREVIELCDISIQDRGMQVTLNEQLPVIRGDRFRLVELLQNLVENSVKFTKDVPNPQLEIGTFTKWQQTVCYVRDNGIGIEQPQQQHIFNLFEQLNREVPGSGIGLAMAKRIVESHGGRIWVESDGIGSGCTMCFTLPAAENSSS</sequence>
<dbReference type="InterPro" id="IPR036890">
    <property type="entry name" value="HATPase_C_sf"/>
</dbReference>
<evidence type="ECO:0000256" key="6">
    <source>
        <dbReference type="ARBA" id="ARBA00022777"/>
    </source>
</evidence>
<protein>
    <recommendedName>
        <fullName evidence="9">Sensor protein FixL</fullName>
        <ecNumber evidence="2">2.7.13.3</ecNumber>
    </recommendedName>
</protein>
<dbReference type="EC" id="2.7.13.3" evidence="2"/>
<dbReference type="SUPFAM" id="SSF47384">
    <property type="entry name" value="Homodimeric domain of signal transducing histidine kinase"/>
    <property type="match status" value="1"/>
</dbReference>
<dbReference type="Pfam" id="PF02518">
    <property type="entry name" value="HATPase_c"/>
    <property type="match status" value="1"/>
</dbReference>
<evidence type="ECO:0000256" key="2">
    <source>
        <dbReference type="ARBA" id="ARBA00012438"/>
    </source>
</evidence>
<dbReference type="CDD" id="cd00082">
    <property type="entry name" value="HisKA"/>
    <property type="match status" value="1"/>
</dbReference>
<dbReference type="SMART" id="SM00091">
    <property type="entry name" value="PAS"/>
    <property type="match status" value="2"/>
</dbReference>
<dbReference type="InterPro" id="IPR003661">
    <property type="entry name" value="HisK_dim/P_dom"/>
</dbReference>
<keyword evidence="4 14" id="KW-0808">Transferase</keyword>
<keyword evidence="15" id="KW-1185">Reference proteome</keyword>
<dbReference type="SUPFAM" id="SSF55785">
    <property type="entry name" value="PYP-like sensor domain (PAS domain)"/>
    <property type="match status" value="2"/>
</dbReference>
<evidence type="ECO:0000313" key="14">
    <source>
        <dbReference type="EMBL" id="QDU46216.1"/>
    </source>
</evidence>
<feature type="region of interest" description="Disordered" evidence="10">
    <location>
        <begin position="1"/>
        <end position="20"/>
    </location>
</feature>
<dbReference type="InterPro" id="IPR003594">
    <property type="entry name" value="HATPase_dom"/>
</dbReference>
<evidence type="ECO:0000256" key="8">
    <source>
        <dbReference type="ARBA" id="ARBA00059827"/>
    </source>
</evidence>
<dbReference type="InterPro" id="IPR035965">
    <property type="entry name" value="PAS-like_dom_sf"/>
</dbReference>
<feature type="domain" description="PAC" evidence="13">
    <location>
        <begin position="225"/>
        <end position="277"/>
    </location>
</feature>
<dbReference type="SMART" id="SM00388">
    <property type="entry name" value="HisKA"/>
    <property type="match status" value="1"/>
</dbReference>
<evidence type="ECO:0000256" key="5">
    <source>
        <dbReference type="ARBA" id="ARBA00022741"/>
    </source>
</evidence>
<keyword evidence="5" id="KW-0547">Nucleotide-binding</keyword>
<dbReference type="InterPro" id="IPR036097">
    <property type="entry name" value="HisK_dim/P_sf"/>
</dbReference>
<feature type="domain" description="Histidine kinase" evidence="11">
    <location>
        <begin position="302"/>
        <end position="516"/>
    </location>
</feature>
<dbReference type="PRINTS" id="PR00344">
    <property type="entry name" value="BCTRLSENSOR"/>
</dbReference>
<proteinExistence type="predicted"/>
<feature type="domain" description="PAS" evidence="12">
    <location>
        <begin position="150"/>
        <end position="220"/>
    </location>
</feature>
<dbReference type="Pfam" id="PF13426">
    <property type="entry name" value="PAS_9"/>
    <property type="match status" value="1"/>
</dbReference>
<evidence type="ECO:0000256" key="7">
    <source>
        <dbReference type="ARBA" id="ARBA00022840"/>
    </source>
</evidence>
<dbReference type="FunFam" id="3.30.450.20:FF:000060">
    <property type="entry name" value="Sensor protein FixL"/>
    <property type="match status" value="1"/>
</dbReference>
<comment type="catalytic activity">
    <reaction evidence="1">
        <text>ATP + protein L-histidine = ADP + protein N-phospho-L-histidine.</text>
        <dbReference type="EC" id="2.7.13.3"/>
    </reaction>
</comment>
<dbReference type="Proteomes" id="UP000319383">
    <property type="component" value="Chromosome"/>
</dbReference>
<dbReference type="Gene3D" id="3.30.565.10">
    <property type="entry name" value="Histidine kinase-like ATPase, C-terminal domain"/>
    <property type="match status" value="1"/>
</dbReference>
<evidence type="ECO:0000313" key="15">
    <source>
        <dbReference type="Proteomes" id="UP000319383"/>
    </source>
</evidence>
<feature type="domain" description="PAS" evidence="12">
    <location>
        <begin position="22"/>
        <end position="92"/>
    </location>
</feature>
<reference evidence="14 15" key="1">
    <citation type="submission" date="2019-02" db="EMBL/GenBank/DDBJ databases">
        <title>Deep-cultivation of Planctomycetes and their phenomic and genomic characterization uncovers novel biology.</title>
        <authorList>
            <person name="Wiegand S."/>
            <person name="Jogler M."/>
            <person name="Boedeker C."/>
            <person name="Pinto D."/>
            <person name="Vollmers J."/>
            <person name="Rivas-Marin E."/>
            <person name="Kohn T."/>
            <person name="Peeters S.H."/>
            <person name="Heuer A."/>
            <person name="Rast P."/>
            <person name="Oberbeckmann S."/>
            <person name="Bunk B."/>
            <person name="Jeske O."/>
            <person name="Meyerdierks A."/>
            <person name="Storesund J.E."/>
            <person name="Kallscheuer N."/>
            <person name="Luecker S."/>
            <person name="Lage O.M."/>
            <person name="Pohl T."/>
            <person name="Merkel B.J."/>
            <person name="Hornburger P."/>
            <person name="Mueller R.-W."/>
            <person name="Bruemmer F."/>
            <person name="Labrenz M."/>
            <person name="Spormann A.M."/>
            <person name="Op den Camp H."/>
            <person name="Overmann J."/>
            <person name="Amann R."/>
            <person name="Jetten M.S.M."/>
            <person name="Mascher T."/>
            <person name="Medema M.H."/>
            <person name="Devos D.P."/>
            <person name="Kaster A.-K."/>
            <person name="Ovreas L."/>
            <person name="Rohde M."/>
            <person name="Galperin M.Y."/>
            <person name="Jogler C."/>
        </authorList>
    </citation>
    <scope>NUCLEOTIDE SEQUENCE [LARGE SCALE GENOMIC DNA]</scope>
    <source>
        <strain evidence="14 15">Mal52</strain>
    </source>
</reference>
<dbReference type="GO" id="GO:0000155">
    <property type="term" value="F:phosphorelay sensor kinase activity"/>
    <property type="evidence" value="ECO:0007669"/>
    <property type="project" value="InterPro"/>
</dbReference>
<dbReference type="NCBIfam" id="TIGR00229">
    <property type="entry name" value="sensory_box"/>
    <property type="match status" value="2"/>
</dbReference>
<keyword evidence="7" id="KW-0067">ATP-binding</keyword>
<dbReference type="KEGG" id="sdyn:Mal52_47340"/>
<dbReference type="EMBL" id="CP036276">
    <property type="protein sequence ID" value="QDU46216.1"/>
    <property type="molecule type" value="Genomic_DNA"/>
</dbReference>
<dbReference type="PROSITE" id="PS50113">
    <property type="entry name" value="PAC"/>
    <property type="match status" value="1"/>
</dbReference>
<keyword evidence="3" id="KW-0597">Phosphoprotein</keyword>
<dbReference type="PROSITE" id="PS50109">
    <property type="entry name" value="HIS_KIN"/>
    <property type="match status" value="1"/>
</dbReference>
<name>A0A517ZUW5_9PLAN</name>
<evidence type="ECO:0000259" key="13">
    <source>
        <dbReference type="PROSITE" id="PS50113"/>
    </source>
</evidence>
<dbReference type="SUPFAM" id="SSF55874">
    <property type="entry name" value="ATPase domain of HSP90 chaperone/DNA topoisomerase II/histidine kinase"/>
    <property type="match status" value="1"/>
</dbReference>
<dbReference type="InterPro" id="IPR013767">
    <property type="entry name" value="PAS_fold"/>
</dbReference>
<accession>A0A517ZUW5</accession>
<dbReference type="InterPro" id="IPR052162">
    <property type="entry name" value="Sensor_kinase/Photoreceptor"/>
</dbReference>
<dbReference type="GO" id="GO:0006355">
    <property type="term" value="P:regulation of DNA-templated transcription"/>
    <property type="evidence" value="ECO:0007669"/>
    <property type="project" value="InterPro"/>
</dbReference>
<dbReference type="CDD" id="cd00130">
    <property type="entry name" value="PAS"/>
    <property type="match status" value="2"/>
</dbReference>
<dbReference type="Gene3D" id="3.30.450.20">
    <property type="entry name" value="PAS domain"/>
    <property type="match status" value="2"/>
</dbReference>
<dbReference type="RefSeq" id="WP_197534400.1">
    <property type="nucleotide sequence ID" value="NZ_CP036276.1"/>
</dbReference>
<dbReference type="InterPro" id="IPR000700">
    <property type="entry name" value="PAS-assoc_C"/>
</dbReference>
<comment type="function">
    <text evidence="8">Putative oxygen sensor; modulates the activity of FixJ, a transcriptional activator of nitrogen fixation fixK gene. FixL probably acts as a kinase that phosphorylates FixJ.</text>
</comment>
<dbReference type="InterPro" id="IPR004358">
    <property type="entry name" value="Sig_transdc_His_kin-like_C"/>
</dbReference>
<dbReference type="Pfam" id="PF00989">
    <property type="entry name" value="PAS"/>
    <property type="match status" value="1"/>
</dbReference>
<dbReference type="InterPro" id="IPR000014">
    <property type="entry name" value="PAS"/>
</dbReference>
<dbReference type="PROSITE" id="PS50112">
    <property type="entry name" value="PAS"/>
    <property type="match status" value="2"/>
</dbReference>
<evidence type="ECO:0000256" key="9">
    <source>
        <dbReference type="ARBA" id="ARBA00070616"/>
    </source>
</evidence>
<organism evidence="14 15">
    <name type="scientific">Symmachiella dynata</name>
    <dbReference type="NCBI Taxonomy" id="2527995"/>
    <lineage>
        <taxon>Bacteria</taxon>
        <taxon>Pseudomonadati</taxon>
        <taxon>Planctomycetota</taxon>
        <taxon>Planctomycetia</taxon>
        <taxon>Planctomycetales</taxon>
        <taxon>Planctomycetaceae</taxon>
        <taxon>Symmachiella</taxon>
    </lineage>
</organism>
<gene>
    <name evidence="14" type="primary">fixL_5</name>
    <name evidence="14" type="ORF">Mal52_47340</name>
</gene>
<evidence type="ECO:0000256" key="10">
    <source>
        <dbReference type="SAM" id="MobiDB-lite"/>
    </source>
</evidence>
<dbReference type="PANTHER" id="PTHR43304">
    <property type="entry name" value="PHYTOCHROME-LIKE PROTEIN CPH1"/>
    <property type="match status" value="1"/>
</dbReference>
<evidence type="ECO:0000256" key="3">
    <source>
        <dbReference type="ARBA" id="ARBA00022553"/>
    </source>
</evidence>
<dbReference type="SMART" id="SM00387">
    <property type="entry name" value="HATPase_c"/>
    <property type="match status" value="1"/>
</dbReference>
<keyword evidence="6" id="KW-0418">Kinase</keyword>
<dbReference type="AlphaFoldDB" id="A0A517ZUW5"/>
<evidence type="ECO:0000259" key="11">
    <source>
        <dbReference type="PROSITE" id="PS50109"/>
    </source>
</evidence>
<evidence type="ECO:0000259" key="12">
    <source>
        <dbReference type="PROSITE" id="PS50112"/>
    </source>
</evidence>
<dbReference type="Pfam" id="PF00512">
    <property type="entry name" value="HisKA"/>
    <property type="match status" value="1"/>
</dbReference>
<dbReference type="Gene3D" id="1.10.287.130">
    <property type="match status" value="1"/>
</dbReference>
<evidence type="ECO:0000256" key="4">
    <source>
        <dbReference type="ARBA" id="ARBA00022679"/>
    </source>
</evidence>
<dbReference type="PANTHER" id="PTHR43304:SF1">
    <property type="entry name" value="PAC DOMAIN-CONTAINING PROTEIN"/>
    <property type="match status" value="1"/>
</dbReference>
<dbReference type="GO" id="GO:0005524">
    <property type="term" value="F:ATP binding"/>
    <property type="evidence" value="ECO:0007669"/>
    <property type="project" value="UniProtKB-KW"/>
</dbReference>